<gene>
    <name evidence="1" type="ORF">COU11_04640</name>
</gene>
<proteinExistence type="predicted"/>
<organism evidence="1 2">
    <name type="scientific">Candidatus Harrisonbacteria bacterium CG10_big_fil_rev_8_21_14_0_10_49_15</name>
    <dbReference type="NCBI Taxonomy" id="1974587"/>
    <lineage>
        <taxon>Bacteria</taxon>
        <taxon>Candidatus Harrisoniibacteriota</taxon>
    </lineage>
</organism>
<reference evidence="2" key="1">
    <citation type="submission" date="2017-09" db="EMBL/GenBank/DDBJ databases">
        <title>Depth-based differentiation of microbial function through sediment-hosted aquifers and enrichment of novel symbionts in the deep terrestrial subsurface.</title>
        <authorList>
            <person name="Probst A.J."/>
            <person name="Ladd B."/>
            <person name="Jarett J.K."/>
            <person name="Geller-Mcgrath D.E."/>
            <person name="Sieber C.M.K."/>
            <person name="Emerson J.B."/>
            <person name="Anantharaman K."/>
            <person name="Thomas B.C."/>
            <person name="Malmstrom R."/>
            <person name="Stieglmeier M."/>
            <person name="Klingl A."/>
            <person name="Woyke T."/>
            <person name="Ryan C.M."/>
            <person name="Banfield J.F."/>
        </authorList>
    </citation>
    <scope>NUCLEOTIDE SEQUENCE [LARGE SCALE GENOMIC DNA]</scope>
</reference>
<evidence type="ECO:0000313" key="2">
    <source>
        <dbReference type="Proteomes" id="UP000229526"/>
    </source>
</evidence>
<protein>
    <submittedName>
        <fullName evidence="1">Uncharacterized protein</fullName>
    </submittedName>
</protein>
<dbReference type="EMBL" id="PFBD01000028">
    <property type="protein sequence ID" value="PIR86763.1"/>
    <property type="molecule type" value="Genomic_DNA"/>
</dbReference>
<name>A0A2H0UK29_9BACT</name>
<dbReference type="Proteomes" id="UP000229526">
    <property type="component" value="Unassembled WGS sequence"/>
</dbReference>
<comment type="caution">
    <text evidence="1">The sequence shown here is derived from an EMBL/GenBank/DDBJ whole genome shotgun (WGS) entry which is preliminary data.</text>
</comment>
<accession>A0A2H0UK29</accession>
<sequence>MASKFVLAGPPRSGKSCLREGLKQAIRRIPGAPYPYVITACPDGEGSWFQETVNADPALAAACKAAYKAKFTPEFVERIKTSVERCSLELTLVDIGGIPSVENEQICSGATHVVILAGDMSKVAEWREFARKVGLVVVAEIHSDYHGTQDMIEGVGPDQVLRGAVHHLERGEPVADRPMVAALASWLVTLAK</sequence>
<dbReference type="AlphaFoldDB" id="A0A2H0UK29"/>
<evidence type="ECO:0000313" key="1">
    <source>
        <dbReference type="EMBL" id="PIR86763.1"/>
    </source>
</evidence>